<comment type="caution">
    <text evidence="2">The sequence shown here is derived from an EMBL/GenBank/DDBJ whole genome shotgun (WGS) entry which is preliminary data.</text>
</comment>
<evidence type="ECO:0000313" key="3">
    <source>
        <dbReference type="Proteomes" id="UP000637383"/>
    </source>
</evidence>
<evidence type="ECO:0000256" key="1">
    <source>
        <dbReference type="SAM" id="SignalP"/>
    </source>
</evidence>
<keyword evidence="1" id="KW-0732">Signal</keyword>
<keyword evidence="3" id="KW-1185">Reference proteome</keyword>
<gene>
    <name evidence="2" type="ORF">H6H03_24175</name>
</gene>
<evidence type="ECO:0000313" key="2">
    <source>
        <dbReference type="EMBL" id="MBD2736944.1"/>
    </source>
</evidence>
<sequence length="105" mass="12847">MKKIILLALVSTGFVVTMPFTAQALDSEKIGQNLDRDPNMLIAQYDRDRTERYRDDRYRNRPFVVYYRSRDDRKWIYESIHYNRRDARRAARRLERRGYRTRILG</sequence>
<feature type="signal peptide" evidence="1">
    <location>
        <begin position="1"/>
        <end position="24"/>
    </location>
</feature>
<dbReference type="EMBL" id="JACJTU010000025">
    <property type="protein sequence ID" value="MBD2736944.1"/>
    <property type="molecule type" value="Genomic_DNA"/>
</dbReference>
<reference evidence="2 3" key="1">
    <citation type="journal article" date="2020" name="ISME J.">
        <title>Comparative genomics reveals insights into cyanobacterial evolution and habitat adaptation.</title>
        <authorList>
            <person name="Chen M.Y."/>
            <person name="Teng W.K."/>
            <person name="Zhao L."/>
            <person name="Hu C.X."/>
            <person name="Zhou Y.K."/>
            <person name="Han B.P."/>
            <person name="Song L.R."/>
            <person name="Shu W.S."/>
        </authorList>
    </citation>
    <scope>NUCLEOTIDE SEQUENCE [LARGE SCALE GENOMIC DNA]</scope>
    <source>
        <strain evidence="2 3">FACHB-159</strain>
    </source>
</reference>
<dbReference type="Proteomes" id="UP000637383">
    <property type="component" value="Unassembled WGS sequence"/>
</dbReference>
<accession>A0ABR8KDY5</accession>
<protein>
    <recommendedName>
        <fullName evidence="4">SPOR domain-containing protein</fullName>
    </recommendedName>
</protein>
<name>A0ABR8KDY5_9NOSO</name>
<dbReference type="RefSeq" id="WP_190957539.1">
    <property type="nucleotide sequence ID" value="NZ_JACJTU010000025.1"/>
</dbReference>
<feature type="chain" id="PRO_5045325877" description="SPOR domain-containing protein" evidence="1">
    <location>
        <begin position="25"/>
        <end position="105"/>
    </location>
</feature>
<evidence type="ECO:0008006" key="4">
    <source>
        <dbReference type="Google" id="ProtNLM"/>
    </source>
</evidence>
<proteinExistence type="predicted"/>
<organism evidence="2 3">
    <name type="scientific">Nostoc paludosum FACHB-159</name>
    <dbReference type="NCBI Taxonomy" id="2692908"/>
    <lineage>
        <taxon>Bacteria</taxon>
        <taxon>Bacillati</taxon>
        <taxon>Cyanobacteriota</taxon>
        <taxon>Cyanophyceae</taxon>
        <taxon>Nostocales</taxon>
        <taxon>Nostocaceae</taxon>
        <taxon>Nostoc</taxon>
    </lineage>
</organism>